<feature type="region of interest" description="Disordered" evidence="2">
    <location>
        <begin position="293"/>
        <end position="319"/>
    </location>
</feature>
<dbReference type="EMBL" id="CATWHI010000001">
    <property type="protein sequence ID" value="CAJ0737798.1"/>
    <property type="molecule type" value="Genomic_DNA"/>
</dbReference>
<evidence type="ECO:0000313" key="3">
    <source>
        <dbReference type="EMBL" id="CAJ0737798.1"/>
    </source>
</evidence>
<reference evidence="3 4" key="1">
    <citation type="submission" date="2023-07" db="EMBL/GenBank/DDBJ databases">
        <authorList>
            <person name="Peeters C."/>
        </authorList>
    </citation>
    <scope>NUCLEOTIDE SEQUENCE [LARGE SCALE GENOMIC DNA]</scope>
    <source>
        <strain evidence="3 4">R-16034</strain>
    </source>
</reference>
<keyword evidence="1" id="KW-0175">Coiled coil</keyword>
<evidence type="ECO:0000256" key="2">
    <source>
        <dbReference type="SAM" id="MobiDB-lite"/>
    </source>
</evidence>
<proteinExistence type="predicted"/>
<feature type="compositionally biased region" description="Basic and acidic residues" evidence="2">
    <location>
        <begin position="293"/>
        <end position="317"/>
    </location>
</feature>
<comment type="caution">
    <text evidence="3">The sequence shown here is derived from an EMBL/GenBank/DDBJ whole genome shotgun (WGS) entry which is preliminary data.</text>
</comment>
<organism evidence="3 4">
    <name type="scientific">Ralstonia edaphi</name>
    <dbReference type="NCBI Taxonomy" id="3058599"/>
    <lineage>
        <taxon>Bacteria</taxon>
        <taxon>Pseudomonadati</taxon>
        <taxon>Pseudomonadota</taxon>
        <taxon>Betaproteobacteria</taxon>
        <taxon>Burkholderiales</taxon>
        <taxon>Burkholderiaceae</taxon>
        <taxon>Ralstonia</taxon>
    </lineage>
</organism>
<dbReference type="AlphaFoldDB" id="A0AB72WXZ1"/>
<sequence>MTEAEKTTALTLPERAAIALGTAKHEANLLALAKKHADIVEIKNPAGREQCHGAMMTLANARIAISKAGKEARDDATKFSKAVIEEEKRLISIIEPEEDRLRGLRDAWDAEREREKQAKAEAEKCRIAALQERIAEIRGAVAAAATCKPDLVLEHIGDIERMVIDASFEEFQGQAQLAKDETLDKLREIHAQAVAREEEAARMAAEREELDRLRREEAERQAQAAAARAEEERRLAAERETQEAQLRAEREAHERQLASERAEADRIAREKLAAEEAELRAQREAQEAEARRLAEARAQLEHQQREAEEQRKREEAQRAAAAQAADEQLRSAAHLLLAACKAALAEGPDMFCAAQLRAAIDAAEVVDAEMPKAA</sequence>
<keyword evidence="4" id="KW-1185">Reference proteome</keyword>
<evidence type="ECO:0000313" key="4">
    <source>
        <dbReference type="Proteomes" id="UP001189225"/>
    </source>
</evidence>
<dbReference type="RefSeq" id="WP_316898781.1">
    <property type="nucleotide sequence ID" value="NZ_CATWHI010000001.1"/>
</dbReference>
<protein>
    <submittedName>
        <fullName evidence="3">Uncharacterized protein</fullName>
    </submittedName>
</protein>
<evidence type="ECO:0000256" key="1">
    <source>
        <dbReference type="SAM" id="Coils"/>
    </source>
</evidence>
<feature type="coiled-coil region" evidence="1">
    <location>
        <begin position="113"/>
        <end position="140"/>
    </location>
</feature>
<name>A0AB72WXZ1_9RALS</name>
<dbReference type="Proteomes" id="UP001189225">
    <property type="component" value="Unassembled WGS sequence"/>
</dbReference>
<accession>A0AB72WXZ1</accession>
<feature type="region of interest" description="Disordered" evidence="2">
    <location>
        <begin position="232"/>
        <end position="264"/>
    </location>
</feature>
<gene>
    <name evidence="3" type="ORF">R16034_00852</name>
</gene>